<dbReference type="Proteomes" id="UP001362999">
    <property type="component" value="Unassembled WGS sequence"/>
</dbReference>
<dbReference type="EMBL" id="JAWWNJ010000002">
    <property type="protein sequence ID" value="KAK7061701.1"/>
    <property type="molecule type" value="Genomic_DNA"/>
</dbReference>
<dbReference type="InterPro" id="IPR016024">
    <property type="entry name" value="ARM-type_fold"/>
</dbReference>
<comment type="caution">
    <text evidence="5">The sequence shown here is derived from an EMBL/GenBank/DDBJ whole genome shotgun (WGS) entry which is preliminary data.</text>
</comment>
<reference evidence="5 6" key="1">
    <citation type="journal article" date="2024" name="J Genomics">
        <title>Draft genome sequencing and assembly of Favolaschia claudopus CIRM-BRFM 2984 isolated from oak limbs.</title>
        <authorList>
            <person name="Navarro D."/>
            <person name="Drula E."/>
            <person name="Chaduli D."/>
            <person name="Cazenave R."/>
            <person name="Ahrendt S."/>
            <person name="Wang J."/>
            <person name="Lipzen A."/>
            <person name="Daum C."/>
            <person name="Barry K."/>
            <person name="Grigoriev I.V."/>
            <person name="Favel A."/>
            <person name="Rosso M.N."/>
            <person name="Martin F."/>
        </authorList>
    </citation>
    <scope>NUCLEOTIDE SEQUENCE [LARGE SCALE GENOMIC DNA]</scope>
    <source>
        <strain evidence="5 6">CIRM-BRFM 2984</strain>
    </source>
</reference>
<proteinExistence type="inferred from homology"/>
<sequence>MANDTLPALFAAGSYLIESTDNTPSQDLKSVLASRLTRYYASREIDTTLTSSETLQVCELTTATEALNLIERIHEILDAEDAPVGTRDLAQLRTLLAIAFKWGVDALLTKVMLTWPTKSERPQRPIIDLTNSLEDYRLLCSMVSRLLRISMSSAAPTFVTTTLLSRHLDQLLRPCIAIGWLPKALAPESPPDAIRPATINLLESLPPSQLITALGAVMSVKPCPPHLRKPCASMLSRQLLRPDGVRGFCAAVFGEDAEDVQLEKIEHIARVLTTSPANMSAELYFSTITPKILELLSDRAPASYRRAAAFSVSRMLASSAASVVLSLIHKPLLSLDTVTSPNSALSSIMAIVTNTDPSPPLISSLLSPVVAALYSLLYHLDQVKTSDPGLKEMLRGLLGTWGRVVSTTETIAIIWSIVDGQGGGWQVNLEGQITRLESSEKPASLSLLTPANDKEDIDIDSNILDLYPDPTHFVRFLATIQRPDISSELFVRLLESYRESKADSDGDPIRTLLYLQLVVQMQTQLSDGRSNILGKPANILSFVKQALESAGPESEPRAAAPLASPFKLNLESDEEVDGEGDSDDDTPGADIISPDDEMVETAINLLLAVLEANEDLSAISAPILDEIFSLLEPLAVSGPTAIQPLAREARIVMTARLASTSAPRRSTREEDDTREIYQKALKLLQDPILPVRAHGLLLLRQLVSPQKAGGAKLSDPALIPAIMSIFLQSVQDDDSYMFLNSVQGLAAMVDTYGKDVLRGLVKEYVQGLDGLGAGNMTQHDMDIRIRIGEALASVIKRCGSALPAFIDILVPPLFRVVRSPQVPTTLRTSALSLLSECENTCAVALIPYVADLSEAMIDLLQIESSVTSPTESEDSNPTSADSKLPSFRRAALHFLGLLIRETTNQIYDSSRPEFSGRVLGRIRTTLSYIAATDVDMVVRVMAREAVEALSELEQTIMGGNT</sequence>
<evidence type="ECO:0000256" key="1">
    <source>
        <dbReference type="ARBA" id="ARBA00005724"/>
    </source>
</evidence>
<comment type="similarity">
    <text evidence="1">Belongs to the Tango6 family.</text>
</comment>
<dbReference type="Gene3D" id="1.25.10.10">
    <property type="entry name" value="Leucine-rich Repeat Variant"/>
    <property type="match status" value="1"/>
</dbReference>
<dbReference type="Pfam" id="PF23565">
    <property type="entry name" value="ARM_TANGO6"/>
    <property type="match status" value="1"/>
</dbReference>
<accession>A0AAW0EBS5</accession>
<dbReference type="PANTHER" id="PTHR20959:SF1">
    <property type="entry name" value="TRANSPORT AND GOLGI ORGANIZATION PROTEIN 6 HOMOLOG"/>
    <property type="match status" value="1"/>
</dbReference>
<feature type="domain" description="TANGO6 HEAT repeat" evidence="4">
    <location>
        <begin position="239"/>
        <end position="412"/>
    </location>
</feature>
<name>A0AAW0EBS5_9AGAR</name>
<dbReference type="InterPro" id="IPR057407">
    <property type="entry name" value="HEAT_TANGO6"/>
</dbReference>
<dbReference type="AlphaFoldDB" id="A0AAW0EBS5"/>
<keyword evidence="6" id="KW-1185">Reference proteome</keyword>
<dbReference type="GO" id="GO:0009306">
    <property type="term" value="P:protein secretion"/>
    <property type="evidence" value="ECO:0007669"/>
    <property type="project" value="TreeGrafter"/>
</dbReference>
<dbReference type="InterPro" id="IPR011989">
    <property type="entry name" value="ARM-like"/>
</dbReference>
<evidence type="ECO:0000313" key="5">
    <source>
        <dbReference type="EMBL" id="KAK7061701.1"/>
    </source>
</evidence>
<evidence type="ECO:0000259" key="3">
    <source>
        <dbReference type="Pfam" id="PF10363"/>
    </source>
</evidence>
<dbReference type="Pfam" id="PF10363">
    <property type="entry name" value="RTP1_C1"/>
    <property type="match status" value="1"/>
</dbReference>
<evidence type="ECO:0000256" key="2">
    <source>
        <dbReference type="SAM" id="MobiDB-lite"/>
    </source>
</evidence>
<feature type="domain" description="RNA polymerase II assembly factor Rtp1 C-terminal" evidence="3">
    <location>
        <begin position="677"/>
        <end position="800"/>
    </location>
</feature>
<dbReference type="InterPro" id="IPR039600">
    <property type="entry name" value="TANGO6/Rtp1"/>
</dbReference>
<feature type="region of interest" description="Disordered" evidence="2">
    <location>
        <begin position="573"/>
        <end position="593"/>
    </location>
</feature>
<dbReference type="SUPFAM" id="SSF48371">
    <property type="entry name" value="ARM repeat"/>
    <property type="match status" value="2"/>
</dbReference>
<protein>
    <submittedName>
        <fullName evidence="5">RTP1-C1 domain-containing protein</fullName>
    </submittedName>
</protein>
<organism evidence="5 6">
    <name type="scientific">Favolaschia claudopus</name>
    <dbReference type="NCBI Taxonomy" id="2862362"/>
    <lineage>
        <taxon>Eukaryota</taxon>
        <taxon>Fungi</taxon>
        <taxon>Dikarya</taxon>
        <taxon>Basidiomycota</taxon>
        <taxon>Agaricomycotina</taxon>
        <taxon>Agaricomycetes</taxon>
        <taxon>Agaricomycetidae</taxon>
        <taxon>Agaricales</taxon>
        <taxon>Marasmiineae</taxon>
        <taxon>Mycenaceae</taxon>
        <taxon>Favolaschia</taxon>
    </lineage>
</organism>
<dbReference type="InterPro" id="IPR019451">
    <property type="entry name" value="Rtp1_C1"/>
</dbReference>
<evidence type="ECO:0000259" key="4">
    <source>
        <dbReference type="Pfam" id="PF23565"/>
    </source>
</evidence>
<dbReference type="PANTHER" id="PTHR20959">
    <property type="entry name" value="TRANSPORT AND GOLGI ORGANIZATION PROTEIN 6 FAMILY MEMBER"/>
    <property type="match status" value="1"/>
</dbReference>
<gene>
    <name evidence="5" type="ORF">R3P38DRAFT_2831047</name>
</gene>
<evidence type="ECO:0000313" key="6">
    <source>
        <dbReference type="Proteomes" id="UP001362999"/>
    </source>
</evidence>